<protein>
    <submittedName>
        <fullName evidence="4">Peptidoglycan-binding protein LysM</fullName>
    </submittedName>
</protein>
<name>A0ABM8HVM5_9BACT</name>
<organism evidence="4 5">
    <name type="scientific">Desulfuromonas versatilis</name>
    <dbReference type="NCBI Taxonomy" id="2802975"/>
    <lineage>
        <taxon>Bacteria</taxon>
        <taxon>Pseudomonadati</taxon>
        <taxon>Thermodesulfobacteriota</taxon>
        <taxon>Desulfuromonadia</taxon>
        <taxon>Desulfuromonadales</taxon>
        <taxon>Desulfuromonadaceae</taxon>
        <taxon>Desulfuromonas</taxon>
    </lineage>
</organism>
<evidence type="ECO:0000256" key="1">
    <source>
        <dbReference type="SAM" id="MobiDB-lite"/>
    </source>
</evidence>
<dbReference type="Gene3D" id="1.20.1270.390">
    <property type="match status" value="1"/>
</dbReference>
<feature type="compositionally biased region" description="Basic and acidic residues" evidence="1">
    <location>
        <begin position="94"/>
        <end position="112"/>
    </location>
</feature>
<feature type="region of interest" description="Disordered" evidence="1">
    <location>
        <begin position="94"/>
        <end position="154"/>
    </location>
</feature>
<dbReference type="InterPro" id="IPR036779">
    <property type="entry name" value="LysM_dom_sf"/>
</dbReference>
<dbReference type="CDD" id="cd00118">
    <property type="entry name" value="LysM"/>
    <property type="match status" value="1"/>
</dbReference>
<feature type="domain" description="LysM" evidence="3">
    <location>
        <begin position="153"/>
        <end position="204"/>
    </location>
</feature>
<dbReference type="EMBL" id="AP024355">
    <property type="protein sequence ID" value="BCR04593.1"/>
    <property type="molecule type" value="Genomic_DNA"/>
</dbReference>
<reference evidence="4 5" key="2">
    <citation type="journal article" date="2021" name="Int. J. Syst. Evol. Microbiol.">
        <title>Isolation and Polyphasic Characterization of Desulfuromonas versatilis sp. Nov., an Electrogenic Bacteria Capable of Versatile Metabolism Isolated from a Graphene Oxide-Reducing Enrichment Culture.</title>
        <authorList>
            <person name="Xie L."/>
            <person name="Yoshida N."/>
            <person name="Ishii S."/>
            <person name="Meng L."/>
        </authorList>
    </citation>
    <scope>NUCLEOTIDE SEQUENCE [LARGE SCALE GENOMIC DNA]</scope>
    <source>
        <strain evidence="4 5">NIT-T3</strain>
    </source>
</reference>
<feature type="region of interest" description="Disordered" evidence="1">
    <location>
        <begin position="207"/>
        <end position="237"/>
    </location>
</feature>
<keyword evidence="5" id="KW-1185">Reference proteome</keyword>
<dbReference type="SUPFAM" id="SSF54106">
    <property type="entry name" value="LysM domain"/>
    <property type="match status" value="1"/>
</dbReference>
<dbReference type="InterPro" id="IPR018392">
    <property type="entry name" value="LysM"/>
</dbReference>
<proteinExistence type="predicted"/>
<evidence type="ECO:0000256" key="2">
    <source>
        <dbReference type="SAM" id="SignalP"/>
    </source>
</evidence>
<evidence type="ECO:0000313" key="4">
    <source>
        <dbReference type="EMBL" id="BCR04593.1"/>
    </source>
</evidence>
<feature type="signal peptide" evidence="2">
    <location>
        <begin position="1"/>
        <end position="21"/>
    </location>
</feature>
<gene>
    <name evidence="4" type="ORF">DESUT3_16620</name>
</gene>
<dbReference type="Gene3D" id="3.10.350.10">
    <property type="entry name" value="LysM domain"/>
    <property type="match status" value="1"/>
</dbReference>
<accession>A0ABM8HVM5</accession>
<feature type="chain" id="PRO_5047125945" evidence="2">
    <location>
        <begin position="22"/>
        <end position="237"/>
    </location>
</feature>
<dbReference type="PANTHER" id="PTHR34700">
    <property type="entry name" value="POTASSIUM BINDING PROTEIN KBP"/>
    <property type="match status" value="1"/>
</dbReference>
<dbReference type="Proteomes" id="UP001319827">
    <property type="component" value="Chromosome"/>
</dbReference>
<dbReference type="RefSeq" id="WP_221252050.1">
    <property type="nucleotide sequence ID" value="NZ_AP024355.1"/>
</dbReference>
<keyword evidence="2" id="KW-0732">Signal</keyword>
<dbReference type="InterPro" id="IPR052196">
    <property type="entry name" value="Bact_Kbp"/>
</dbReference>
<dbReference type="PANTHER" id="PTHR34700:SF4">
    <property type="entry name" value="PHAGE-LIKE ELEMENT PBSX PROTEIN XKDP"/>
    <property type="match status" value="1"/>
</dbReference>
<dbReference type="PROSITE" id="PS51782">
    <property type="entry name" value="LYSM"/>
    <property type="match status" value="1"/>
</dbReference>
<feature type="compositionally biased region" description="Pro residues" evidence="1">
    <location>
        <begin position="126"/>
        <end position="153"/>
    </location>
</feature>
<evidence type="ECO:0000259" key="3">
    <source>
        <dbReference type="PROSITE" id="PS51782"/>
    </source>
</evidence>
<evidence type="ECO:0000313" key="5">
    <source>
        <dbReference type="Proteomes" id="UP001319827"/>
    </source>
</evidence>
<sequence length="237" mass="26304">MPRLLIAIFAFSLLGWGCASAPRQELQLARTAVAQAYGANAKDLAPTEYQAAANALKDGEYLFNQGEYRLAREILPLAASHAYRAKFKAWEEQARRDKQRKEQEAARAEAERQATLQAKLAKEPPKPAPPPKPKPAPSPLPLPAPAPPPPPPASYTVAGSETLWTIAAREDIYLDPLLWPLIYRANRDQIKDPRHLYSGQVLTIPRQVSEKEKEEARETARQSDIFPAGTLMKKAPQ</sequence>
<reference evidence="4 5" key="1">
    <citation type="journal article" date="2016" name="C (Basel)">
        <title>Selective Growth of and Electricity Production by Marine Exoelectrogenic Bacteria in Self-Aggregated Hydrogel of Microbially Reduced Graphene Oxide.</title>
        <authorList>
            <person name="Yoshida N."/>
            <person name="Goto Y."/>
            <person name="Miyata Y."/>
        </authorList>
    </citation>
    <scope>NUCLEOTIDE SEQUENCE [LARGE SCALE GENOMIC DNA]</scope>
    <source>
        <strain evidence="4 5">NIT-T3</strain>
    </source>
</reference>
<feature type="compositionally biased region" description="Basic and acidic residues" evidence="1">
    <location>
        <begin position="208"/>
        <end position="221"/>
    </location>
</feature>
<dbReference type="Pfam" id="PF01476">
    <property type="entry name" value="LysM"/>
    <property type="match status" value="1"/>
</dbReference>